<feature type="compositionally biased region" description="Polar residues" evidence="1">
    <location>
        <begin position="44"/>
        <end position="53"/>
    </location>
</feature>
<name>A0A9W8J3J7_9AGAR</name>
<dbReference type="Pfam" id="PF13516">
    <property type="entry name" value="LRR_6"/>
    <property type="match status" value="1"/>
</dbReference>
<dbReference type="EMBL" id="JANBPK010001135">
    <property type="protein sequence ID" value="KAJ2925664.1"/>
    <property type="molecule type" value="Genomic_DNA"/>
</dbReference>
<dbReference type="AlphaFoldDB" id="A0A9W8J3J7"/>
<dbReference type="SMART" id="SM00367">
    <property type="entry name" value="LRR_CC"/>
    <property type="match status" value="3"/>
</dbReference>
<dbReference type="Gene3D" id="3.80.10.10">
    <property type="entry name" value="Ribonuclease Inhibitor"/>
    <property type="match status" value="1"/>
</dbReference>
<dbReference type="GO" id="GO:0031146">
    <property type="term" value="P:SCF-dependent proteasomal ubiquitin-dependent protein catabolic process"/>
    <property type="evidence" value="ECO:0007669"/>
    <property type="project" value="TreeGrafter"/>
</dbReference>
<dbReference type="InterPro" id="IPR001611">
    <property type="entry name" value="Leu-rich_rpt"/>
</dbReference>
<sequence>MRELCLEFCDALTDLAFPSKVEVDEPGDAPQDQKEDNADLSGQGERSTLSVSSAEGLVVNTDPPQSILESKELASTEPQGSVSSLPGLTAVDLCPLVVHQGLTNLRLLNLSCCTRITDVAIEGIIACAPGLRTLALKRCPLLTDRSVKAICNLGRSLHYLNLAHVEQITEESVKRLAQSCNRLRYVDFSCQCPSL</sequence>
<proteinExistence type="predicted"/>
<keyword evidence="3" id="KW-1185">Reference proteome</keyword>
<evidence type="ECO:0008006" key="4">
    <source>
        <dbReference type="Google" id="ProtNLM"/>
    </source>
</evidence>
<dbReference type="InterPro" id="IPR006553">
    <property type="entry name" value="Leu-rich_rpt_Cys-con_subtyp"/>
</dbReference>
<organism evidence="2 3">
    <name type="scientific">Candolleomyces eurysporus</name>
    <dbReference type="NCBI Taxonomy" id="2828524"/>
    <lineage>
        <taxon>Eukaryota</taxon>
        <taxon>Fungi</taxon>
        <taxon>Dikarya</taxon>
        <taxon>Basidiomycota</taxon>
        <taxon>Agaricomycotina</taxon>
        <taxon>Agaricomycetes</taxon>
        <taxon>Agaricomycetidae</taxon>
        <taxon>Agaricales</taxon>
        <taxon>Agaricineae</taxon>
        <taxon>Psathyrellaceae</taxon>
        <taxon>Candolleomyces</taxon>
    </lineage>
</organism>
<accession>A0A9W8J3J7</accession>
<reference evidence="2" key="1">
    <citation type="submission" date="2022-06" db="EMBL/GenBank/DDBJ databases">
        <title>Genome Sequence of Candolleomyces eurysporus.</title>
        <authorList>
            <person name="Buettner E."/>
        </authorList>
    </citation>
    <scope>NUCLEOTIDE SEQUENCE</scope>
    <source>
        <strain evidence="2">VTCC 930004</strain>
    </source>
</reference>
<evidence type="ECO:0000313" key="3">
    <source>
        <dbReference type="Proteomes" id="UP001140091"/>
    </source>
</evidence>
<evidence type="ECO:0000256" key="1">
    <source>
        <dbReference type="SAM" id="MobiDB-lite"/>
    </source>
</evidence>
<comment type="caution">
    <text evidence="2">The sequence shown here is derived from an EMBL/GenBank/DDBJ whole genome shotgun (WGS) entry which is preliminary data.</text>
</comment>
<dbReference type="OrthoDB" id="10257471at2759"/>
<dbReference type="Proteomes" id="UP001140091">
    <property type="component" value="Unassembled WGS sequence"/>
</dbReference>
<gene>
    <name evidence="2" type="ORF">H1R20_g11430</name>
</gene>
<feature type="region of interest" description="Disordered" evidence="1">
    <location>
        <begin position="20"/>
        <end position="55"/>
    </location>
</feature>
<dbReference type="PANTHER" id="PTHR13318">
    <property type="entry name" value="PARTNER OF PAIRED, ISOFORM B-RELATED"/>
    <property type="match status" value="1"/>
</dbReference>
<protein>
    <recommendedName>
        <fullName evidence="4">RNI-like protein</fullName>
    </recommendedName>
</protein>
<evidence type="ECO:0000313" key="2">
    <source>
        <dbReference type="EMBL" id="KAJ2925664.1"/>
    </source>
</evidence>
<feature type="non-terminal residue" evidence="2">
    <location>
        <position position="195"/>
    </location>
</feature>
<dbReference type="GO" id="GO:0019005">
    <property type="term" value="C:SCF ubiquitin ligase complex"/>
    <property type="evidence" value="ECO:0007669"/>
    <property type="project" value="TreeGrafter"/>
</dbReference>
<dbReference type="InterPro" id="IPR032675">
    <property type="entry name" value="LRR_dom_sf"/>
</dbReference>
<dbReference type="SUPFAM" id="SSF52047">
    <property type="entry name" value="RNI-like"/>
    <property type="match status" value="1"/>
</dbReference>